<keyword evidence="2" id="KW-0349">Heme</keyword>
<sequence>MANPSAEELSHSARTQWELFQIRMFYQLAAFRKEPLAELIVRRPQRAPYPLYERIRSQGELVHSTLGPVAISASHGFVAQALRAPELGVAEPPARRSGLVRPIEDSFLMRNRPDHPRLRRLVTPWFTAKALQQRRESLLKLAHQRIDELAGQPSFDVVQDYAVPLAVRVICELTGLPVGEDWRRLAALGDILPLSTTAGLPSTRNQRRLDAGWANLNAYLDTAIAQKSQAPEGSLLASLVERSQDPEQLGRHDLLATLGVLLIAGFETSVGLIGHVTARFLDQPDLRRAAVADRSVLTEVLEETLRYEPPVQFTARRVNQDCEVAGHRLQAGVELFLLLGGANRDPQVFENPNAFQLFRANSKAHLAFSAGEHYCIGAGLARLETEVGLQALFERLPELRRAGRARWQPTQNIRAYRRLPVRG</sequence>
<dbReference type="AlphaFoldDB" id="A0A9X1NJC6"/>
<dbReference type="InterPro" id="IPR036396">
    <property type="entry name" value="Cyt_P450_sf"/>
</dbReference>
<evidence type="ECO:0000256" key="2">
    <source>
        <dbReference type="RuleBase" id="RU000461"/>
    </source>
</evidence>
<reference evidence="3" key="1">
    <citation type="submission" date="2021-11" db="EMBL/GenBank/DDBJ databases">
        <title>Streptomyces corallinus and Kineosporia corallina sp. nov., two new coral-derived marine actinobacteria.</title>
        <authorList>
            <person name="Buangrab K."/>
            <person name="Sutthacheep M."/>
            <person name="Yeemin T."/>
            <person name="Harunari E."/>
            <person name="Igarashi Y."/>
            <person name="Sripreechasak P."/>
            <person name="Kanchanasin P."/>
            <person name="Tanasupawat S."/>
            <person name="Phongsopitanun W."/>
        </authorList>
    </citation>
    <scope>NUCLEOTIDE SEQUENCE</scope>
    <source>
        <strain evidence="3">JCM 31032</strain>
    </source>
</reference>
<dbReference type="PANTHER" id="PTHR46696">
    <property type="entry name" value="P450, PUTATIVE (EUROFUNG)-RELATED"/>
    <property type="match status" value="1"/>
</dbReference>
<dbReference type="InterPro" id="IPR001128">
    <property type="entry name" value="Cyt_P450"/>
</dbReference>
<comment type="similarity">
    <text evidence="1 2">Belongs to the cytochrome P450 family.</text>
</comment>
<comment type="caution">
    <text evidence="3">The sequence shown here is derived from an EMBL/GenBank/DDBJ whole genome shotgun (WGS) entry which is preliminary data.</text>
</comment>
<keyword evidence="2" id="KW-0560">Oxidoreductase</keyword>
<dbReference type="GO" id="GO:0036199">
    <property type="term" value="F:cholest-4-en-3-one 26-monooxygenase activity"/>
    <property type="evidence" value="ECO:0007669"/>
    <property type="project" value="TreeGrafter"/>
</dbReference>
<dbReference type="PANTHER" id="PTHR46696:SF4">
    <property type="entry name" value="BIOTIN BIOSYNTHESIS CYTOCHROME P450"/>
    <property type="match status" value="1"/>
</dbReference>
<protein>
    <submittedName>
        <fullName evidence="3">Cytochrome P450</fullName>
    </submittedName>
</protein>
<dbReference type="GO" id="GO:0006707">
    <property type="term" value="P:cholesterol catabolic process"/>
    <property type="evidence" value="ECO:0007669"/>
    <property type="project" value="TreeGrafter"/>
</dbReference>
<dbReference type="GO" id="GO:0008395">
    <property type="term" value="F:steroid hydroxylase activity"/>
    <property type="evidence" value="ECO:0007669"/>
    <property type="project" value="TreeGrafter"/>
</dbReference>
<dbReference type="InterPro" id="IPR017972">
    <property type="entry name" value="Cyt_P450_CS"/>
</dbReference>
<dbReference type="EMBL" id="JAJOMB010000020">
    <property type="protein sequence ID" value="MCD5315140.1"/>
    <property type="molecule type" value="Genomic_DNA"/>
</dbReference>
<dbReference type="SUPFAM" id="SSF48264">
    <property type="entry name" value="Cytochrome P450"/>
    <property type="match status" value="1"/>
</dbReference>
<dbReference type="Proteomes" id="UP001138997">
    <property type="component" value="Unassembled WGS sequence"/>
</dbReference>
<name>A0A9X1NJC6_9ACTN</name>
<keyword evidence="2" id="KW-0479">Metal-binding</keyword>
<proteinExistence type="inferred from homology"/>
<organism evidence="3 4">
    <name type="scientific">Kineosporia babensis</name>
    <dbReference type="NCBI Taxonomy" id="499548"/>
    <lineage>
        <taxon>Bacteria</taxon>
        <taxon>Bacillati</taxon>
        <taxon>Actinomycetota</taxon>
        <taxon>Actinomycetes</taxon>
        <taxon>Kineosporiales</taxon>
        <taxon>Kineosporiaceae</taxon>
        <taxon>Kineosporia</taxon>
    </lineage>
</organism>
<dbReference type="PROSITE" id="PS00086">
    <property type="entry name" value="CYTOCHROME_P450"/>
    <property type="match status" value="1"/>
</dbReference>
<evidence type="ECO:0000256" key="1">
    <source>
        <dbReference type="ARBA" id="ARBA00010617"/>
    </source>
</evidence>
<evidence type="ECO:0000313" key="3">
    <source>
        <dbReference type="EMBL" id="MCD5315140.1"/>
    </source>
</evidence>
<accession>A0A9X1NJC6</accession>
<evidence type="ECO:0000313" key="4">
    <source>
        <dbReference type="Proteomes" id="UP001138997"/>
    </source>
</evidence>
<dbReference type="RefSeq" id="WP_231447943.1">
    <property type="nucleotide sequence ID" value="NZ_JAJOMB010000020.1"/>
</dbReference>
<keyword evidence="2" id="KW-0408">Iron</keyword>
<keyword evidence="4" id="KW-1185">Reference proteome</keyword>
<keyword evidence="2" id="KW-0503">Monooxygenase</keyword>
<dbReference type="GO" id="GO:0020037">
    <property type="term" value="F:heme binding"/>
    <property type="evidence" value="ECO:0007669"/>
    <property type="project" value="InterPro"/>
</dbReference>
<gene>
    <name evidence="3" type="ORF">LR394_29965</name>
</gene>
<dbReference type="InterPro" id="IPR002397">
    <property type="entry name" value="Cyt_P450_B"/>
</dbReference>
<dbReference type="Pfam" id="PF00067">
    <property type="entry name" value="p450"/>
    <property type="match status" value="1"/>
</dbReference>
<dbReference type="Gene3D" id="1.10.630.10">
    <property type="entry name" value="Cytochrome P450"/>
    <property type="match status" value="1"/>
</dbReference>
<dbReference type="PRINTS" id="PR00359">
    <property type="entry name" value="BP450"/>
</dbReference>
<dbReference type="GO" id="GO:0005506">
    <property type="term" value="F:iron ion binding"/>
    <property type="evidence" value="ECO:0007669"/>
    <property type="project" value="InterPro"/>
</dbReference>